<dbReference type="Proteomes" id="UP000655225">
    <property type="component" value="Unassembled WGS sequence"/>
</dbReference>
<feature type="compositionally biased region" description="Polar residues" evidence="2">
    <location>
        <begin position="281"/>
        <end position="296"/>
    </location>
</feature>
<feature type="compositionally biased region" description="Basic and acidic residues" evidence="2">
    <location>
        <begin position="245"/>
        <end position="268"/>
    </location>
</feature>
<dbReference type="PANTHER" id="PTHR34562">
    <property type="entry name" value="WPP DOMAIN-INTERACTING PROTEIN 2"/>
    <property type="match status" value="1"/>
</dbReference>
<feature type="compositionally biased region" description="Polar residues" evidence="2">
    <location>
        <begin position="700"/>
        <end position="716"/>
    </location>
</feature>
<feature type="region of interest" description="Disordered" evidence="2">
    <location>
        <begin position="65"/>
        <end position="102"/>
    </location>
</feature>
<evidence type="ECO:0000313" key="4">
    <source>
        <dbReference type="Proteomes" id="UP000655225"/>
    </source>
</evidence>
<feature type="region of interest" description="Disordered" evidence="2">
    <location>
        <begin position="679"/>
        <end position="716"/>
    </location>
</feature>
<feature type="compositionally biased region" description="Polar residues" evidence="2">
    <location>
        <begin position="359"/>
        <end position="368"/>
    </location>
</feature>
<feature type="region of interest" description="Disordered" evidence="2">
    <location>
        <begin position="136"/>
        <end position="177"/>
    </location>
</feature>
<feature type="compositionally biased region" description="Low complexity" evidence="2">
    <location>
        <begin position="269"/>
        <end position="280"/>
    </location>
</feature>
<feature type="region of interest" description="Disordered" evidence="2">
    <location>
        <begin position="349"/>
        <end position="368"/>
    </location>
</feature>
<dbReference type="PANTHER" id="PTHR34562:SF8">
    <property type="entry name" value="WPP DOMAIN-INTERACTING PROTEIN 1"/>
    <property type="match status" value="1"/>
</dbReference>
<evidence type="ECO:0000256" key="2">
    <source>
        <dbReference type="SAM" id="MobiDB-lite"/>
    </source>
</evidence>
<reference evidence="3 4" key="1">
    <citation type="submission" date="2020-04" db="EMBL/GenBank/DDBJ databases">
        <title>Plant Genome Project.</title>
        <authorList>
            <person name="Zhang R.-G."/>
        </authorList>
    </citation>
    <scope>NUCLEOTIDE SEQUENCE [LARGE SCALE GENOMIC DNA]</scope>
    <source>
        <strain evidence="3">YNK0</strain>
        <tissue evidence="3">Leaf</tissue>
    </source>
</reference>
<feature type="coiled-coil region" evidence="1">
    <location>
        <begin position="465"/>
        <end position="540"/>
    </location>
</feature>
<sequence>MKAQSPNAVNGKAMDLEGECSSPRHVEDKEENPETIPHFNEIQVENNGSCGNEVGDFSSGDLVELKASAESNGKDFGVDQPVETPLKSPSGGSSPTAKGYGLKKWRRIRRDFTKNGDNDIDFNRILKRGLSNTMEPVKPRNLSVENKQKNEGSVVSANSSVKSPGVSIGIARKGSSSDSRFVVRPVFPVATDSKSSEDRSSNSSTAASTPNLRYAMPVVSVSAQDRNKVKNPTGKNSGHAVQRAQQEKGRIETSEKVRGEGVKIEKENSFSSMESDSRSSNIIFTQGSFSMLNNGRQSERSTNYDRKYSDQARASKLQSSNEIQTGYIKEKGGEVEDYSQDDVDANRSWEFKEEEGESSRPSTDQDPLTESIVSLQAVQKALEKGGLYDFLTVWLKIVSSWNVRLEVQKFGEIGKEPILLPDNSIQGLSLPAGFNSIDPEINELSSQLYFEEIGQSDSLSLHDQLINFKQKVNILDNRLEELSTMIKAKESRAVELEAILNSGALPKEESESTLESLQKCREIEIELEDLFKQKIEAEVEYLAMTRTTQKLKVDQLTLFEGQKCLAWAQMQMVHKLRDAESKAVVLKRWAEELEASCAAFLGTGEVLKMQNRKTKDSYTIPASSYSSVTSVRATPFRQQHSIVPFLSICSRGGETIPISPAISPASSLFPSLSSPSHHLLPASSSPPRSRLDPFRSSSPANQSGIASAPQLRSSLSPAKSVGLVISQLQRPFSSD</sequence>
<name>A0A834ZLV6_TETSI</name>
<accession>A0A834ZLV6</accession>
<evidence type="ECO:0000313" key="3">
    <source>
        <dbReference type="EMBL" id="KAF8409824.1"/>
    </source>
</evidence>
<dbReference type="AlphaFoldDB" id="A0A834ZLV6"/>
<feature type="compositionally biased region" description="Polar residues" evidence="2">
    <location>
        <begin position="151"/>
        <end position="162"/>
    </location>
</feature>
<keyword evidence="1" id="KW-0175">Coiled coil</keyword>
<feature type="compositionally biased region" description="Low complexity" evidence="2">
    <location>
        <begin position="679"/>
        <end position="699"/>
    </location>
</feature>
<dbReference type="OMA" id="GTIRSMH"/>
<dbReference type="OrthoDB" id="680851at2759"/>
<organism evidence="3 4">
    <name type="scientific">Tetracentron sinense</name>
    <name type="common">Spur-leaf</name>
    <dbReference type="NCBI Taxonomy" id="13715"/>
    <lineage>
        <taxon>Eukaryota</taxon>
        <taxon>Viridiplantae</taxon>
        <taxon>Streptophyta</taxon>
        <taxon>Embryophyta</taxon>
        <taxon>Tracheophyta</taxon>
        <taxon>Spermatophyta</taxon>
        <taxon>Magnoliopsida</taxon>
        <taxon>Trochodendrales</taxon>
        <taxon>Trochodendraceae</taxon>
        <taxon>Tetracentron</taxon>
    </lineage>
</organism>
<feature type="region of interest" description="Disordered" evidence="2">
    <location>
        <begin position="1"/>
        <end position="38"/>
    </location>
</feature>
<dbReference type="InterPro" id="IPR044696">
    <property type="entry name" value="WIP1/2/3"/>
</dbReference>
<feature type="region of interest" description="Disordered" evidence="2">
    <location>
        <begin position="191"/>
        <end position="342"/>
    </location>
</feature>
<evidence type="ECO:0000256" key="1">
    <source>
        <dbReference type="SAM" id="Coils"/>
    </source>
</evidence>
<dbReference type="EMBL" id="JABCRI010000003">
    <property type="protein sequence ID" value="KAF8409824.1"/>
    <property type="molecule type" value="Genomic_DNA"/>
</dbReference>
<gene>
    <name evidence="3" type="ORF">HHK36_005903</name>
</gene>
<keyword evidence="4" id="KW-1185">Reference proteome</keyword>
<protein>
    <submittedName>
        <fullName evidence="3">Uncharacterized protein</fullName>
    </submittedName>
</protein>
<comment type="caution">
    <text evidence="3">The sequence shown here is derived from an EMBL/GenBank/DDBJ whole genome shotgun (WGS) entry which is preliminary data.</text>
</comment>
<proteinExistence type="predicted"/>
<feature type="compositionally biased region" description="Basic and acidic residues" evidence="2">
    <location>
        <begin position="297"/>
        <end position="310"/>
    </location>
</feature>